<dbReference type="GeneID" id="24094483"/>
<keyword evidence="4" id="KW-1185">Reference proteome</keyword>
<keyword evidence="1" id="KW-0472">Membrane</keyword>
<evidence type="ECO:0000256" key="1">
    <source>
        <dbReference type="SAM" id="Phobius"/>
    </source>
</evidence>
<dbReference type="Proteomes" id="UP000006352">
    <property type="component" value="Unassembled WGS sequence"/>
</dbReference>
<organism evidence="3 4">
    <name type="scientific">Fibroporia radiculosa</name>
    <dbReference type="NCBI Taxonomy" id="599839"/>
    <lineage>
        <taxon>Eukaryota</taxon>
        <taxon>Fungi</taxon>
        <taxon>Dikarya</taxon>
        <taxon>Basidiomycota</taxon>
        <taxon>Agaricomycotina</taxon>
        <taxon>Agaricomycetes</taxon>
        <taxon>Polyporales</taxon>
        <taxon>Fibroporiaceae</taxon>
        <taxon>Fibroporia</taxon>
    </lineage>
</organism>
<feature type="transmembrane region" description="Helical" evidence="1">
    <location>
        <begin position="240"/>
        <end position="259"/>
    </location>
</feature>
<reference evidence="3 4" key="1">
    <citation type="journal article" date="2012" name="Appl. Environ. Microbiol.">
        <title>Short-read sequencing for genomic analysis of the brown rot fungus Fibroporia radiculosa.</title>
        <authorList>
            <person name="Tang J.D."/>
            <person name="Perkins A.D."/>
            <person name="Sonstegard T.S."/>
            <person name="Schroeder S.G."/>
            <person name="Burgess S.C."/>
            <person name="Diehl S.V."/>
        </authorList>
    </citation>
    <scope>NUCLEOTIDE SEQUENCE [LARGE SCALE GENOMIC DNA]</scope>
    <source>
        <strain evidence="3 4">TFFH 294</strain>
    </source>
</reference>
<dbReference type="AlphaFoldDB" id="J4HTK7"/>
<feature type="transmembrane region" description="Helical" evidence="1">
    <location>
        <begin position="198"/>
        <end position="220"/>
    </location>
</feature>
<dbReference type="RefSeq" id="XP_012178855.1">
    <property type="nucleotide sequence ID" value="XM_012323465.1"/>
</dbReference>
<feature type="transmembrane region" description="Helical" evidence="1">
    <location>
        <begin position="6"/>
        <end position="30"/>
    </location>
</feature>
<evidence type="ECO:0000313" key="3">
    <source>
        <dbReference type="EMBL" id="CCL99572.1"/>
    </source>
</evidence>
<dbReference type="OrthoDB" id="2795234at2759"/>
<feature type="transmembrane region" description="Helical" evidence="1">
    <location>
        <begin position="51"/>
        <end position="73"/>
    </location>
</feature>
<evidence type="ECO:0000313" key="4">
    <source>
        <dbReference type="Proteomes" id="UP000006352"/>
    </source>
</evidence>
<protein>
    <recommendedName>
        <fullName evidence="2">DUF6533 domain-containing protein</fullName>
    </recommendedName>
</protein>
<keyword evidence="1" id="KW-0812">Transmembrane</keyword>
<proteinExistence type="predicted"/>
<name>J4HTK7_9APHY</name>
<sequence>MLNGGIESLTITFGSGAIYTAAVVLVYDYVLTLRSEIRYIWKARLSFVDALFLAIRYSAFSGAAFALLTTAPFETWEARMRLGIYNLLQRYPPNDKIPAVVSRSNLLITSAFFLTAARGQVFTAVRVFAIFDHAWWLFVFVAGIGMATPVITGYVFFEFILIEPLYVTPGATTCNGSYTISSQFEWSHKQHELAQRQAYWLMAARASSLLADGIVLALTWMKLYRNHMLPDVTRPHISTILLKDTGIFFGLMSIVNTLGLCVGNVLIYGAMASLWASSLTSILSCRLLLSLRETSDPSGNTEDSLSRVLEQALFGIDQDHGQSQVLELDVVEVPVQSPPPNGDA</sequence>
<gene>
    <name evidence="3" type="ORF">FIBRA_01590</name>
</gene>
<accession>J4HTK7</accession>
<dbReference type="InterPro" id="IPR045340">
    <property type="entry name" value="DUF6533"/>
</dbReference>
<evidence type="ECO:0000259" key="2">
    <source>
        <dbReference type="Pfam" id="PF20151"/>
    </source>
</evidence>
<dbReference type="EMBL" id="HE796942">
    <property type="protein sequence ID" value="CCL99572.1"/>
    <property type="molecule type" value="Genomic_DNA"/>
</dbReference>
<dbReference type="HOGENOM" id="CLU_806617_0_0_1"/>
<keyword evidence="1" id="KW-1133">Transmembrane helix</keyword>
<feature type="transmembrane region" description="Helical" evidence="1">
    <location>
        <begin position="135"/>
        <end position="157"/>
    </location>
</feature>
<dbReference type="Pfam" id="PF20151">
    <property type="entry name" value="DUF6533"/>
    <property type="match status" value="1"/>
</dbReference>
<dbReference type="InParanoid" id="J4HTK7"/>
<feature type="domain" description="DUF6533" evidence="2">
    <location>
        <begin position="21"/>
        <end position="60"/>
    </location>
</feature>